<protein>
    <submittedName>
        <fullName evidence="1">Uncharacterized protein</fullName>
    </submittedName>
</protein>
<dbReference type="EMBL" id="CALNXI010000405">
    <property type="protein sequence ID" value="CAH3026460.1"/>
    <property type="molecule type" value="Genomic_DNA"/>
</dbReference>
<sequence length="248" mass="28387">MQLQMSDRNRDKPFYLGAKKASISHQLLLIKPPDIVGRLPRSLEDLKHWKATELKNWLFHYSQAGLRNKLNALMNPFIKPLVNGTHHAMEQIGCATGLCFGLANYTKTVLQKRDISRNSKRLLQSLSGYARSSRTFARVNGGFLCGKDARRLVDNNIRTLVRLYVTTNNLPVDYEIEPYRRFESNDGQKFYSLSAKTHKMNSTVVEYTDKNGTVYYGRAKLFLKLNERGICICNALEKSSEQLSFLCV</sequence>
<name>A0ABN8MCV8_9CNID</name>
<organism evidence="1 2">
    <name type="scientific">Porites evermanni</name>
    <dbReference type="NCBI Taxonomy" id="104178"/>
    <lineage>
        <taxon>Eukaryota</taxon>
        <taxon>Metazoa</taxon>
        <taxon>Cnidaria</taxon>
        <taxon>Anthozoa</taxon>
        <taxon>Hexacorallia</taxon>
        <taxon>Scleractinia</taxon>
        <taxon>Fungiina</taxon>
        <taxon>Poritidae</taxon>
        <taxon>Porites</taxon>
    </lineage>
</organism>
<keyword evidence="2" id="KW-1185">Reference proteome</keyword>
<proteinExistence type="predicted"/>
<evidence type="ECO:0000313" key="2">
    <source>
        <dbReference type="Proteomes" id="UP001159427"/>
    </source>
</evidence>
<accession>A0ABN8MCV8</accession>
<evidence type="ECO:0000313" key="1">
    <source>
        <dbReference type="EMBL" id="CAH3026460.1"/>
    </source>
</evidence>
<comment type="caution">
    <text evidence="1">The sequence shown here is derived from an EMBL/GenBank/DDBJ whole genome shotgun (WGS) entry which is preliminary data.</text>
</comment>
<gene>
    <name evidence="1" type="ORF">PEVE_00029120</name>
</gene>
<reference evidence="1 2" key="1">
    <citation type="submission" date="2022-05" db="EMBL/GenBank/DDBJ databases">
        <authorList>
            <consortium name="Genoscope - CEA"/>
            <person name="William W."/>
        </authorList>
    </citation>
    <scope>NUCLEOTIDE SEQUENCE [LARGE SCALE GENOMIC DNA]</scope>
</reference>
<dbReference type="Proteomes" id="UP001159427">
    <property type="component" value="Unassembled WGS sequence"/>
</dbReference>